<dbReference type="EMBL" id="HBGG01030586">
    <property type="protein sequence ID" value="CAD9213694.1"/>
    <property type="molecule type" value="Transcribed_RNA"/>
</dbReference>
<protein>
    <submittedName>
        <fullName evidence="2">Uncharacterized protein</fullName>
    </submittedName>
</protein>
<accession>A0A7S1T1Z8</accession>
<feature type="compositionally biased region" description="Low complexity" evidence="1">
    <location>
        <begin position="61"/>
        <end position="82"/>
    </location>
</feature>
<feature type="compositionally biased region" description="Polar residues" evidence="1">
    <location>
        <begin position="126"/>
        <end position="138"/>
    </location>
</feature>
<name>A0A7S1T1Z8_9CHLO</name>
<sequence length="138" mass="14629">MESFESSGQTLAESNEQFAYLTDMPIDGTGAAARRLGRRHSSESSNSRGRRRSSNGGGKGIRSSLSNTSLSSNASSQHSAATPTPPSESASHVPIPDINRPPVSPVLKPLAQKRHSQPRALPPISCSPTSSFTMREDV</sequence>
<proteinExistence type="predicted"/>
<gene>
    <name evidence="2" type="ORF">TCHU04912_LOCUS15933</name>
</gene>
<feature type="region of interest" description="Disordered" evidence="1">
    <location>
        <begin position="22"/>
        <end position="138"/>
    </location>
</feature>
<reference evidence="2" key="1">
    <citation type="submission" date="2021-01" db="EMBL/GenBank/DDBJ databases">
        <authorList>
            <person name="Corre E."/>
            <person name="Pelletier E."/>
            <person name="Niang G."/>
            <person name="Scheremetjew M."/>
            <person name="Finn R."/>
            <person name="Kale V."/>
            <person name="Holt S."/>
            <person name="Cochrane G."/>
            <person name="Meng A."/>
            <person name="Brown T."/>
            <person name="Cohen L."/>
        </authorList>
    </citation>
    <scope>NUCLEOTIDE SEQUENCE</scope>
    <source>
        <strain evidence="2">PLY429</strain>
    </source>
</reference>
<dbReference type="AlphaFoldDB" id="A0A7S1T1Z8"/>
<evidence type="ECO:0000313" key="2">
    <source>
        <dbReference type="EMBL" id="CAD9213694.1"/>
    </source>
</evidence>
<evidence type="ECO:0000256" key="1">
    <source>
        <dbReference type="SAM" id="MobiDB-lite"/>
    </source>
</evidence>
<organism evidence="2">
    <name type="scientific">Tetraselmis chuii</name>
    <dbReference type="NCBI Taxonomy" id="63592"/>
    <lineage>
        <taxon>Eukaryota</taxon>
        <taxon>Viridiplantae</taxon>
        <taxon>Chlorophyta</taxon>
        <taxon>core chlorophytes</taxon>
        <taxon>Chlorodendrophyceae</taxon>
        <taxon>Chlorodendrales</taxon>
        <taxon>Chlorodendraceae</taxon>
        <taxon>Tetraselmis</taxon>
    </lineage>
</organism>